<proteinExistence type="predicted"/>
<evidence type="ECO:0000313" key="2">
    <source>
        <dbReference type="EMBL" id="RVV97503.1"/>
    </source>
</evidence>
<dbReference type="Proteomes" id="UP000285908">
    <property type="component" value="Unassembled WGS sequence"/>
</dbReference>
<sequence>MTGVMPVEANLDYKTCRYGASTLDFRGPPAAVQAPYTVVLGGDETFGRYVPQPYPAILGGETGRSVVNLGLPHAGPDVYLGCDAVLEMCRSAQSCVIQITGAQALSNRFYRVHPRRNDRFIGETPLLRAVYPEVDFTEFHFVRHMLMRLEAVSEERFAILRNDMRKTWVAQMNLLTSRIARPVTLLWLSSRVPDDPAEWMGAGDPPYVSAAELRDLRGRIDDIVEVTTAPLESEDLRGMVASEDDWPAARQLPGPALHSRIAAELAQVLDRRDRRNRRR</sequence>
<accession>A0A438AFK0</accession>
<dbReference type="AlphaFoldDB" id="A0A438AFK0"/>
<dbReference type="InterPro" id="IPR045524">
    <property type="entry name" value="DUF6473"/>
</dbReference>
<gene>
    <name evidence="2" type="ORF">EKE94_13245</name>
</gene>
<keyword evidence="3" id="KW-1185">Reference proteome</keyword>
<organism evidence="2 3">
    <name type="scientific">Mesobaculum littorinae</name>
    <dbReference type="NCBI Taxonomy" id="2486419"/>
    <lineage>
        <taxon>Bacteria</taxon>
        <taxon>Pseudomonadati</taxon>
        <taxon>Pseudomonadota</taxon>
        <taxon>Alphaproteobacteria</taxon>
        <taxon>Rhodobacterales</taxon>
        <taxon>Roseobacteraceae</taxon>
        <taxon>Mesobaculum</taxon>
    </lineage>
</organism>
<reference evidence="2 3" key="1">
    <citation type="submission" date="2018-11" db="EMBL/GenBank/DDBJ databases">
        <title>Mesobaculum littorinae gen. nov., sp. nov., isolated from Littorina scabra that represents a novel genus of the order Rhodobacteraceae.</title>
        <authorList>
            <person name="Li F."/>
        </authorList>
    </citation>
    <scope>NUCLEOTIDE SEQUENCE [LARGE SCALE GENOMIC DNA]</scope>
    <source>
        <strain evidence="2 3">M0103</strain>
    </source>
</reference>
<evidence type="ECO:0000259" key="1">
    <source>
        <dbReference type="Pfam" id="PF20078"/>
    </source>
</evidence>
<name>A0A438AFK0_9RHOB</name>
<dbReference type="EMBL" id="RQXX01000004">
    <property type="protein sequence ID" value="RVV97503.1"/>
    <property type="molecule type" value="Genomic_DNA"/>
</dbReference>
<evidence type="ECO:0000313" key="3">
    <source>
        <dbReference type="Proteomes" id="UP000285908"/>
    </source>
</evidence>
<feature type="domain" description="DUF6473" evidence="1">
    <location>
        <begin position="5"/>
        <end position="271"/>
    </location>
</feature>
<protein>
    <recommendedName>
        <fullName evidence="1">DUF6473 domain-containing protein</fullName>
    </recommendedName>
</protein>
<dbReference type="Pfam" id="PF20078">
    <property type="entry name" value="DUF6473"/>
    <property type="match status" value="1"/>
</dbReference>
<dbReference type="RefSeq" id="WP_164870931.1">
    <property type="nucleotide sequence ID" value="NZ_RQXX01000004.1"/>
</dbReference>
<comment type="caution">
    <text evidence="2">The sequence shown here is derived from an EMBL/GenBank/DDBJ whole genome shotgun (WGS) entry which is preliminary data.</text>
</comment>